<feature type="signal peptide" evidence="2">
    <location>
        <begin position="1"/>
        <end position="26"/>
    </location>
</feature>
<proteinExistence type="predicted"/>
<gene>
    <name evidence="3" type="ORF">B0H16DRAFT_1477000</name>
</gene>
<keyword evidence="4" id="KW-1185">Reference proteome</keyword>
<keyword evidence="2" id="KW-0732">Signal</keyword>
<evidence type="ECO:0000313" key="3">
    <source>
        <dbReference type="EMBL" id="KAJ7716018.1"/>
    </source>
</evidence>
<evidence type="ECO:0000313" key="4">
    <source>
        <dbReference type="Proteomes" id="UP001215598"/>
    </source>
</evidence>
<dbReference type="AlphaFoldDB" id="A0AAD7HA12"/>
<protein>
    <submittedName>
        <fullName evidence="3">Uncharacterized protein</fullName>
    </submittedName>
</protein>
<reference evidence="3" key="1">
    <citation type="submission" date="2023-03" db="EMBL/GenBank/DDBJ databases">
        <title>Massive genome expansion in bonnet fungi (Mycena s.s.) driven by repeated elements and novel gene families across ecological guilds.</title>
        <authorList>
            <consortium name="Lawrence Berkeley National Laboratory"/>
            <person name="Harder C.B."/>
            <person name="Miyauchi S."/>
            <person name="Viragh M."/>
            <person name="Kuo A."/>
            <person name="Thoen E."/>
            <person name="Andreopoulos B."/>
            <person name="Lu D."/>
            <person name="Skrede I."/>
            <person name="Drula E."/>
            <person name="Henrissat B."/>
            <person name="Morin E."/>
            <person name="Kohler A."/>
            <person name="Barry K."/>
            <person name="LaButti K."/>
            <person name="Morin E."/>
            <person name="Salamov A."/>
            <person name="Lipzen A."/>
            <person name="Mereny Z."/>
            <person name="Hegedus B."/>
            <person name="Baldrian P."/>
            <person name="Stursova M."/>
            <person name="Weitz H."/>
            <person name="Taylor A."/>
            <person name="Grigoriev I.V."/>
            <person name="Nagy L.G."/>
            <person name="Martin F."/>
            <person name="Kauserud H."/>
        </authorList>
    </citation>
    <scope>NUCLEOTIDE SEQUENCE</scope>
    <source>
        <strain evidence="3">CBHHK182m</strain>
    </source>
</reference>
<sequence>MAVHGWGERNAVLKFFLETCLLPLSGSPAGSTGTGTTPASKELSVVYDSPRSEVGATGTKPSFGSPTKKDPGAWHTCLQTSLTLRIPHTYEYLGAKGDKAEGVSDSGLAAI</sequence>
<dbReference type="Proteomes" id="UP001215598">
    <property type="component" value="Unassembled WGS sequence"/>
</dbReference>
<feature type="compositionally biased region" description="Low complexity" evidence="1">
    <location>
        <begin position="26"/>
        <end position="40"/>
    </location>
</feature>
<comment type="caution">
    <text evidence="3">The sequence shown here is derived from an EMBL/GenBank/DDBJ whole genome shotgun (WGS) entry which is preliminary data.</text>
</comment>
<feature type="region of interest" description="Disordered" evidence="1">
    <location>
        <begin position="26"/>
        <end position="70"/>
    </location>
</feature>
<feature type="chain" id="PRO_5042246758" evidence="2">
    <location>
        <begin position="27"/>
        <end position="111"/>
    </location>
</feature>
<dbReference type="EMBL" id="JARKIB010000298">
    <property type="protein sequence ID" value="KAJ7716018.1"/>
    <property type="molecule type" value="Genomic_DNA"/>
</dbReference>
<accession>A0AAD7HA12</accession>
<name>A0AAD7HA12_9AGAR</name>
<evidence type="ECO:0000256" key="2">
    <source>
        <dbReference type="SAM" id="SignalP"/>
    </source>
</evidence>
<organism evidence="3 4">
    <name type="scientific">Mycena metata</name>
    <dbReference type="NCBI Taxonomy" id="1033252"/>
    <lineage>
        <taxon>Eukaryota</taxon>
        <taxon>Fungi</taxon>
        <taxon>Dikarya</taxon>
        <taxon>Basidiomycota</taxon>
        <taxon>Agaricomycotina</taxon>
        <taxon>Agaricomycetes</taxon>
        <taxon>Agaricomycetidae</taxon>
        <taxon>Agaricales</taxon>
        <taxon>Marasmiineae</taxon>
        <taxon>Mycenaceae</taxon>
        <taxon>Mycena</taxon>
    </lineage>
</organism>
<evidence type="ECO:0000256" key="1">
    <source>
        <dbReference type="SAM" id="MobiDB-lite"/>
    </source>
</evidence>